<evidence type="ECO:0000256" key="11">
    <source>
        <dbReference type="ARBA" id="ARBA00023160"/>
    </source>
</evidence>
<dbReference type="PANTHER" id="PTHR11035">
    <property type="entry name" value="VERY-LONG-CHAIN (3R)-3-HYDROXYACYL-COA DEHYDRATASE"/>
    <property type="match status" value="1"/>
</dbReference>
<dbReference type="OrthoDB" id="46988at2759"/>
<reference evidence="16" key="1">
    <citation type="submission" date="2018-04" db="EMBL/GenBank/DDBJ databases">
        <title>Whole genome sequencing of Hypsizygus marmoreus.</title>
        <authorList>
            <person name="Choi I.-G."/>
            <person name="Min B."/>
            <person name="Kim J.-G."/>
            <person name="Kim S."/>
            <person name="Oh Y.-L."/>
            <person name="Kong W.-S."/>
            <person name="Park H."/>
            <person name="Jeong J."/>
            <person name="Song E.-S."/>
        </authorList>
    </citation>
    <scope>NUCLEOTIDE SEQUENCE [LARGE SCALE GENOMIC DNA]</scope>
    <source>
        <strain evidence="16">51987-8</strain>
    </source>
</reference>
<evidence type="ECO:0000256" key="3">
    <source>
        <dbReference type="ARBA" id="ARBA00007811"/>
    </source>
</evidence>
<dbReference type="Pfam" id="PF04387">
    <property type="entry name" value="PTPLA"/>
    <property type="match status" value="1"/>
</dbReference>
<comment type="caution">
    <text evidence="14">Lacks conserved residue(s) required for the propagation of feature annotation.</text>
</comment>
<evidence type="ECO:0000256" key="6">
    <source>
        <dbReference type="ARBA" id="ARBA00022692"/>
    </source>
</evidence>
<dbReference type="Proteomes" id="UP000076154">
    <property type="component" value="Unassembled WGS sequence"/>
</dbReference>
<dbReference type="GO" id="GO:0005789">
    <property type="term" value="C:endoplasmic reticulum membrane"/>
    <property type="evidence" value="ECO:0007669"/>
    <property type="project" value="UniProtKB-SubCell"/>
</dbReference>
<name>A0A369J5I2_HYPMA</name>
<dbReference type="GO" id="GO:0042761">
    <property type="term" value="P:very long-chain fatty acid biosynthetic process"/>
    <property type="evidence" value="ECO:0007669"/>
    <property type="project" value="TreeGrafter"/>
</dbReference>
<comment type="subcellular location">
    <subcellularLocation>
        <location evidence="14">Endoplasmic reticulum membrane</location>
        <topology evidence="14">Multi-pass membrane protein</topology>
    </subcellularLocation>
    <subcellularLocation>
        <location evidence="1">Membrane</location>
        <topology evidence="1">Multi-pass membrane protein</topology>
    </subcellularLocation>
</comment>
<feature type="transmembrane region" description="Helical" evidence="14">
    <location>
        <begin position="209"/>
        <end position="228"/>
    </location>
</feature>
<protein>
    <recommendedName>
        <fullName evidence="4 14">Very-long-chain (3R)-3-hydroxyacyl-CoA dehydratase</fullName>
        <ecNumber evidence="4 14">4.2.1.134</ecNumber>
    </recommendedName>
</protein>
<evidence type="ECO:0000256" key="15">
    <source>
        <dbReference type="SAM" id="MobiDB-lite"/>
    </source>
</evidence>
<dbReference type="STRING" id="39966.A0A369J5I2"/>
<keyword evidence="10 14" id="KW-0472">Membrane</keyword>
<dbReference type="GO" id="GO:0030497">
    <property type="term" value="P:fatty acid elongation"/>
    <property type="evidence" value="ECO:0007669"/>
    <property type="project" value="TreeGrafter"/>
</dbReference>
<keyword evidence="12 14" id="KW-0456">Lyase</keyword>
<evidence type="ECO:0000256" key="13">
    <source>
        <dbReference type="ARBA" id="ARBA00036671"/>
    </source>
</evidence>
<evidence type="ECO:0000256" key="4">
    <source>
        <dbReference type="ARBA" id="ARBA00013122"/>
    </source>
</evidence>
<dbReference type="GO" id="GO:0030148">
    <property type="term" value="P:sphingolipid biosynthetic process"/>
    <property type="evidence" value="ECO:0007669"/>
    <property type="project" value="TreeGrafter"/>
</dbReference>
<dbReference type="EC" id="4.2.1.134" evidence="4 14"/>
<dbReference type="InterPro" id="IPR007482">
    <property type="entry name" value="Tyr_Pase-like_PTPLA"/>
</dbReference>
<accession>A0A369J5I2</accession>
<dbReference type="AlphaFoldDB" id="A0A369J5I2"/>
<comment type="caution">
    <text evidence="16">The sequence shown here is derived from an EMBL/GenBank/DDBJ whole genome shotgun (WGS) entry which is preliminary data.</text>
</comment>
<evidence type="ECO:0000256" key="8">
    <source>
        <dbReference type="ARBA" id="ARBA00022989"/>
    </source>
</evidence>
<keyword evidence="5 14" id="KW-0444">Lipid biosynthesis</keyword>
<evidence type="ECO:0000256" key="10">
    <source>
        <dbReference type="ARBA" id="ARBA00023136"/>
    </source>
</evidence>
<feature type="region of interest" description="Disordered" evidence="15">
    <location>
        <begin position="1"/>
        <end position="20"/>
    </location>
</feature>
<feature type="transmembrane region" description="Helical" evidence="14">
    <location>
        <begin position="119"/>
        <end position="137"/>
    </location>
</feature>
<sequence length="288" mass="32026">MANTKIAPPVPPKATSKSKKSPPAFVRYYLIAFNIISAAGWTYVLALTLIHLLNLDGKSSPASKTASSTLTRVLGSFTSVFKSPGIASASSIEARIPPYLQPIYRRSLSTYDRVGTPTAFVQSLAVLEVVHVLLGWVRSPLQTTAMQVASRLFLVWGVVEQFEVVRSNPLYTTMVLSWAMTEVIRYSFYACNLLGLEPYPLLYLRYTTFYVLYPTGASSEAFLIYASLPSSSPLHPSWFESAWKLTDFARAALFLVWWPGLYAMYTYMISQRRKVLGASAKSKGTKIN</sequence>
<organism evidence="16 17">
    <name type="scientific">Hypsizygus marmoreus</name>
    <name type="common">White beech mushroom</name>
    <name type="synonym">Agaricus marmoreus</name>
    <dbReference type="NCBI Taxonomy" id="39966"/>
    <lineage>
        <taxon>Eukaryota</taxon>
        <taxon>Fungi</taxon>
        <taxon>Dikarya</taxon>
        <taxon>Basidiomycota</taxon>
        <taxon>Agaricomycotina</taxon>
        <taxon>Agaricomycetes</taxon>
        <taxon>Agaricomycetidae</taxon>
        <taxon>Agaricales</taxon>
        <taxon>Tricholomatineae</taxon>
        <taxon>Lyophyllaceae</taxon>
        <taxon>Hypsizygus</taxon>
    </lineage>
</organism>
<keyword evidence="8 14" id="KW-1133">Transmembrane helix</keyword>
<comment type="catalytic activity">
    <reaction evidence="13 14">
        <text>a very-long-chain (3R)-3-hydroxyacyl-CoA = a very-long-chain (2E)-enoyl-CoA + H2O</text>
        <dbReference type="Rhea" id="RHEA:45812"/>
        <dbReference type="ChEBI" id="CHEBI:15377"/>
        <dbReference type="ChEBI" id="CHEBI:83728"/>
        <dbReference type="ChEBI" id="CHEBI:85440"/>
        <dbReference type="EC" id="4.2.1.134"/>
    </reaction>
</comment>
<evidence type="ECO:0000256" key="5">
    <source>
        <dbReference type="ARBA" id="ARBA00022516"/>
    </source>
</evidence>
<dbReference type="EMBL" id="LUEZ02000122">
    <property type="protein sequence ID" value="RDB16662.1"/>
    <property type="molecule type" value="Genomic_DNA"/>
</dbReference>
<evidence type="ECO:0000256" key="14">
    <source>
        <dbReference type="RuleBase" id="RU363109"/>
    </source>
</evidence>
<dbReference type="FunCoup" id="A0A369J5I2">
    <property type="interactions" value="351"/>
</dbReference>
<dbReference type="UniPathway" id="UPA00094"/>
<evidence type="ECO:0000313" key="17">
    <source>
        <dbReference type="Proteomes" id="UP000076154"/>
    </source>
</evidence>
<keyword evidence="7 14" id="KW-0276">Fatty acid metabolism</keyword>
<evidence type="ECO:0000313" key="16">
    <source>
        <dbReference type="EMBL" id="RDB16662.1"/>
    </source>
</evidence>
<keyword evidence="17" id="KW-1185">Reference proteome</keyword>
<keyword evidence="9 14" id="KW-0443">Lipid metabolism</keyword>
<comment type="similarity">
    <text evidence="3 14">Belongs to the very long-chain fatty acids dehydratase HACD family.</text>
</comment>
<gene>
    <name evidence="16" type="ORF">Hypma_002495</name>
</gene>
<comment type="pathway">
    <text evidence="2 14">Lipid metabolism; fatty acid biosynthesis.</text>
</comment>
<proteinExistence type="inferred from homology"/>
<evidence type="ECO:0000256" key="9">
    <source>
        <dbReference type="ARBA" id="ARBA00023098"/>
    </source>
</evidence>
<dbReference type="PANTHER" id="PTHR11035:SF3">
    <property type="entry name" value="VERY-LONG-CHAIN (3R)-3-HYDROXYACYL-COA DEHYDRATASE"/>
    <property type="match status" value="1"/>
</dbReference>
<dbReference type="GO" id="GO:0102158">
    <property type="term" value="F:very-long-chain (3R)-3-hydroxyacyl-CoA dehydratase activity"/>
    <property type="evidence" value="ECO:0007669"/>
    <property type="project" value="UniProtKB-EC"/>
</dbReference>
<evidence type="ECO:0000256" key="12">
    <source>
        <dbReference type="ARBA" id="ARBA00023239"/>
    </source>
</evidence>
<dbReference type="InParanoid" id="A0A369J5I2"/>
<evidence type="ECO:0000256" key="7">
    <source>
        <dbReference type="ARBA" id="ARBA00022832"/>
    </source>
</evidence>
<keyword evidence="14" id="KW-0256">Endoplasmic reticulum</keyword>
<feature type="transmembrane region" description="Helical" evidence="14">
    <location>
        <begin position="28"/>
        <end position="53"/>
    </location>
</feature>
<feature type="transmembrane region" description="Helical" evidence="14">
    <location>
        <begin position="248"/>
        <end position="267"/>
    </location>
</feature>
<evidence type="ECO:0000256" key="1">
    <source>
        <dbReference type="ARBA" id="ARBA00004141"/>
    </source>
</evidence>
<evidence type="ECO:0000256" key="2">
    <source>
        <dbReference type="ARBA" id="ARBA00005194"/>
    </source>
</evidence>
<keyword evidence="11 14" id="KW-0275">Fatty acid biosynthesis</keyword>
<keyword evidence="6 14" id="KW-0812">Transmembrane</keyword>
<comment type="function">
    <text evidence="14">Catalyzes the third of the four reactions of the long-chain fatty acids elongation cycle. This endoplasmic reticulum-bound enzymatic process, allows the addition of two carbons to the chain of long- and very long-chain fatty acids/VLCFAs per cycle. This enzyme catalyzes the dehydration of the 3-hydroxyacyl-CoA intermediate into trans-2,3-enoyl-CoA, within each cycle of fatty acid elongation. Thereby, it participates to the production of VLCFAs of different chain lengths that are involved in multiple biological processes as precursors of membrane lipids and lipid mediators.</text>
</comment>